<feature type="binding site" evidence="8">
    <location>
        <position position="271"/>
    </location>
    <ligand>
        <name>substrate</name>
    </ligand>
</feature>
<evidence type="ECO:0000256" key="3">
    <source>
        <dbReference type="ARBA" id="ARBA00012918"/>
    </source>
</evidence>
<evidence type="ECO:0000256" key="9">
    <source>
        <dbReference type="PROSITE-ProRule" id="PRU00023"/>
    </source>
</evidence>
<dbReference type="SUPFAM" id="SSF56601">
    <property type="entry name" value="beta-lactamase/transpeptidase-like"/>
    <property type="match status" value="1"/>
</dbReference>
<feature type="domain" description="Glutaminase EF-hand" evidence="11">
    <location>
        <begin position="34"/>
        <end position="112"/>
    </location>
</feature>
<dbReference type="PROSITE" id="PS50088">
    <property type="entry name" value="ANK_REPEAT"/>
    <property type="match status" value="1"/>
</dbReference>
<dbReference type="PANTHER" id="PTHR12544">
    <property type="entry name" value="GLUTAMINASE"/>
    <property type="match status" value="1"/>
</dbReference>
<sequence>MPAAKSGKRTTPVSSAPRAADRSGETETDVLGCFALDASGRLSPGRLLEVLGEAGILRDDPRIAETVAHLDRVRPAPSATEPLLLTPEEFTAATRHNRGIIERAACGELVVPDFPALVADLRRIHEEVRADRSGSVAAYIPQLARVDPEQFAISVCTVDGQRFSIGDADVNFCLQSVSKTVGYCLTLEEHGPDTVHRHMGREPSGQGFNELTFNKAGLPHNPMINAGAIMSCALIQRALDAADRFDFVAETWKRLAGGRSVGFNNSVYLSERSTADRNFALGYSMRERGAFPPGTDLLATLEFYIQCCSIEVDARQLAIAAASLANAGVCPLTEDPVFSAQTVRHCLSLMSSCGMYDFSGEFAFTIGLPAKSGVSGALMLVVPQLMGIAIWSPRLDGHGNSVRGIEVCRRLVDCYNVHTYDLLTGTGAESGKRDPRLKRHQSATEGIVGLCFAASRGDVNEIRRLAACNVPLDAADYDGRTALHLAAAEGHRNVVEFLLSRGVDPRPVDRWGGTPLDDADRSGHQELARLLAGAADATRPPRPGGA</sequence>
<keyword evidence="6 9" id="KW-0040">ANK repeat</keyword>
<keyword evidence="4" id="KW-0677">Repeat</keyword>
<protein>
    <recommendedName>
        <fullName evidence="3 8">Glutaminase</fullName>
        <ecNumber evidence="3 8">3.5.1.2</ecNumber>
    </recommendedName>
</protein>
<feature type="binding site" evidence="8">
    <location>
        <position position="225"/>
    </location>
    <ligand>
        <name>substrate</name>
    </ligand>
</feature>
<feature type="binding site" evidence="8">
    <location>
        <position position="278"/>
    </location>
    <ligand>
        <name>substrate</name>
    </ligand>
</feature>
<keyword evidence="5 8" id="KW-0378">Hydrolase</keyword>
<dbReference type="Gene3D" id="1.10.238.210">
    <property type="match status" value="1"/>
</dbReference>
<evidence type="ECO:0000256" key="8">
    <source>
        <dbReference type="HAMAP-Rule" id="MF_00313"/>
    </source>
</evidence>
<dbReference type="Gene3D" id="3.40.710.10">
    <property type="entry name" value="DD-peptidase/beta-lactamase superfamily"/>
    <property type="match status" value="1"/>
</dbReference>
<feature type="binding site" evidence="8">
    <location>
        <position position="356"/>
    </location>
    <ligand>
        <name>substrate</name>
    </ligand>
</feature>
<evidence type="ECO:0000256" key="4">
    <source>
        <dbReference type="ARBA" id="ARBA00022737"/>
    </source>
</evidence>
<dbReference type="Pfam" id="PF12796">
    <property type="entry name" value="Ank_2"/>
    <property type="match status" value="1"/>
</dbReference>
<dbReference type="Pfam" id="PF17959">
    <property type="entry name" value="EF-hand_14"/>
    <property type="match status" value="1"/>
</dbReference>
<evidence type="ECO:0000256" key="2">
    <source>
        <dbReference type="ARBA" id="ARBA00011881"/>
    </source>
</evidence>
<dbReference type="SMART" id="SM00248">
    <property type="entry name" value="ANK"/>
    <property type="match status" value="1"/>
</dbReference>
<evidence type="ECO:0000313" key="12">
    <source>
        <dbReference type="EMBL" id="MDT0448487.1"/>
    </source>
</evidence>
<evidence type="ECO:0000256" key="10">
    <source>
        <dbReference type="SAM" id="MobiDB-lite"/>
    </source>
</evidence>
<dbReference type="InterPro" id="IPR002110">
    <property type="entry name" value="Ankyrin_rpt"/>
</dbReference>
<evidence type="ECO:0000256" key="7">
    <source>
        <dbReference type="ARBA" id="ARBA00049534"/>
    </source>
</evidence>
<dbReference type="EC" id="3.5.1.2" evidence="3 8"/>
<reference evidence="12" key="1">
    <citation type="submission" date="2024-05" db="EMBL/GenBank/DDBJ databases">
        <title>30 novel species of actinomycetes from the DSMZ collection.</title>
        <authorList>
            <person name="Nouioui I."/>
        </authorList>
    </citation>
    <scope>NUCLEOTIDE SEQUENCE</scope>
    <source>
        <strain evidence="12">DSM 40473</strain>
    </source>
</reference>
<evidence type="ECO:0000259" key="11">
    <source>
        <dbReference type="Pfam" id="PF17959"/>
    </source>
</evidence>
<dbReference type="Proteomes" id="UP001180531">
    <property type="component" value="Unassembled WGS sequence"/>
</dbReference>
<dbReference type="PANTHER" id="PTHR12544:SF29">
    <property type="entry name" value="GLUTAMINASE"/>
    <property type="match status" value="1"/>
</dbReference>
<dbReference type="InterPro" id="IPR015868">
    <property type="entry name" value="Glutaminase"/>
</dbReference>
<evidence type="ECO:0000256" key="6">
    <source>
        <dbReference type="ARBA" id="ARBA00023043"/>
    </source>
</evidence>
<evidence type="ECO:0000256" key="1">
    <source>
        <dbReference type="ARBA" id="ARBA00011076"/>
    </source>
</evidence>
<dbReference type="HAMAP" id="MF_00313">
    <property type="entry name" value="Glutaminase"/>
    <property type="match status" value="1"/>
</dbReference>
<proteinExistence type="inferred from homology"/>
<feature type="repeat" description="ANK" evidence="9">
    <location>
        <begin position="478"/>
        <end position="510"/>
    </location>
</feature>
<organism evidence="12 13">
    <name type="scientific">Streptomyces hesseae</name>
    <dbReference type="NCBI Taxonomy" id="3075519"/>
    <lineage>
        <taxon>Bacteria</taxon>
        <taxon>Bacillati</taxon>
        <taxon>Actinomycetota</taxon>
        <taxon>Actinomycetes</taxon>
        <taxon>Kitasatosporales</taxon>
        <taxon>Streptomycetaceae</taxon>
        <taxon>Streptomyces</taxon>
    </lineage>
</organism>
<dbReference type="RefSeq" id="WP_311608278.1">
    <property type="nucleotide sequence ID" value="NZ_JAVRFI010000002.1"/>
</dbReference>
<comment type="caution">
    <text evidence="12">The sequence shown here is derived from an EMBL/GenBank/DDBJ whole genome shotgun (WGS) entry which is preliminary data.</text>
</comment>
<dbReference type="InterPro" id="IPR036770">
    <property type="entry name" value="Ankyrin_rpt-contain_sf"/>
</dbReference>
<evidence type="ECO:0000256" key="5">
    <source>
        <dbReference type="ARBA" id="ARBA00022801"/>
    </source>
</evidence>
<dbReference type="GO" id="GO:0004359">
    <property type="term" value="F:glutaminase activity"/>
    <property type="evidence" value="ECO:0007669"/>
    <property type="project" value="UniProtKB-EC"/>
</dbReference>
<feature type="region of interest" description="Disordered" evidence="10">
    <location>
        <begin position="1"/>
        <end position="24"/>
    </location>
</feature>
<dbReference type="PROSITE" id="PS50297">
    <property type="entry name" value="ANK_REP_REGION"/>
    <property type="match status" value="1"/>
</dbReference>
<feature type="binding site" evidence="8">
    <location>
        <position position="176"/>
    </location>
    <ligand>
        <name>substrate</name>
    </ligand>
</feature>
<gene>
    <name evidence="8 12" type="primary">glsA</name>
    <name evidence="12" type="ORF">RM609_05225</name>
</gene>
<comment type="similarity">
    <text evidence="1 8">Belongs to the glutaminase family.</text>
</comment>
<accession>A0ABU2SHN3</accession>
<dbReference type="InterPro" id="IPR041541">
    <property type="entry name" value="Glutaminase_EF-hand"/>
</dbReference>
<feature type="binding site" evidence="8">
    <location>
        <position position="304"/>
    </location>
    <ligand>
        <name>substrate</name>
    </ligand>
</feature>
<dbReference type="InterPro" id="IPR012338">
    <property type="entry name" value="Beta-lactam/transpept-like"/>
</dbReference>
<dbReference type="EMBL" id="JAVRFI010000002">
    <property type="protein sequence ID" value="MDT0448487.1"/>
    <property type="molecule type" value="Genomic_DNA"/>
</dbReference>
<dbReference type="Gene3D" id="1.25.40.20">
    <property type="entry name" value="Ankyrin repeat-containing domain"/>
    <property type="match status" value="1"/>
</dbReference>
<comment type="catalytic activity">
    <reaction evidence="7 8">
        <text>L-glutamine + H2O = L-glutamate + NH4(+)</text>
        <dbReference type="Rhea" id="RHEA:15889"/>
        <dbReference type="ChEBI" id="CHEBI:15377"/>
        <dbReference type="ChEBI" id="CHEBI:28938"/>
        <dbReference type="ChEBI" id="CHEBI:29985"/>
        <dbReference type="ChEBI" id="CHEBI:58359"/>
        <dbReference type="EC" id="3.5.1.2"/>
    </reaction>
</comment>
<name>A0ABU2SHN3_9ACTN</name>
<keyword evidence="8" id="KW-0007">Acetylation</keyword>
<keyword evidence="13" id="KW-1185">Reference proteome</keyword>
<feature type="binding site" evidence="8">
    <location>
        <position position="374"/>
    </location>
    <ligand>
        <name>substrate</name>
    </ligand>
</feature>
<evidence type="ECO:0000313" key="13">
    <source>
        <dbReference type="Proteomes" id="UP001180531"/>
    </source>
</evidence>
<dbReference type="SUPFAM" id="SSF48403">
    <property type="entry name" value="Ankyrin repeat"/>
    <property type="match status" value="1"/>
</dbReference>
<dbReference type="Pfam" id="PF04960">
    <property type="entry name" value="Glutaminase"/>
    <property type="match status" value="1"/>
</dbReference>
<comment type="subunit">
    <text evidence="2 8">Homotetramer.</text>
</comment>
<dbReference type="NCBIfam" id="TIGR03814">
    <property type="entry name" value="Gln_ase"/>
    <property type="match status" value="1"/>
</dbReference>